<feature type="repeat" description="WD" evidence="3">
    <location>
        <begin position="339"/>
        <end position="380"/>
    </location>
</feature>
<dbReference type="PROSITE" id="PS50082">
    <property type="entry name" value="WD_REPEATS_2"/>
    <property type="match status" value="5"/>
</dbReference>
<proteinExistence type="predicted"/>
<dbReference type="CDD" id="cd00200">
    <property type="entry name" value="WD40"/>
    <property type="match status" value="1"/>
</dbReference>
<evidence type="ECO:0008006" key="7">
    <source>
        <dbReference type="Google" id="ProtNLM"/>
    </source>
</evidence>
<keyword evidence="6" id="KW-1185">Reference proteome</keyword>
<evidence type="ECO:0000313" key="5">
    <source>
        <dbReference type="EMBL" id="KAI6655584.1"/>
    </source>
</evidence>
<dbReference type="SMART" id="SM00320">
    <property type="entry name" value="WD40"/>
    <property type="match status" value="6"/>
</dbReference>
<organism evidence="5 6">
    <name type="scientific">Oopsacas minuta</name>
    <dbReference type="NCBI Taxonomy" id="111878"/>
    <lineage>
        <taxon>Eukaryota</taxon>
        <taxon>Metazoa</taxon>
        <taxon>Porifera</taxon>
        <taxon>Hexactinellida</taxon>
        <taxon>Hexasterophora</taxon>
        <taxon>Lyssacinosida</taxon>
        <taxon>Leucopsacidae</taxon>
        <taxon>Oopsacas</taxon>
    </lineage>
</organism>
<feature type="repeat" description="WD" evidence="3">
    <location>
        <begin position="590"/>
        <end position="622"/>
    </location>
</feature>
<feature type="region of interest" description="Disordered" evidence="4">
    <location>
        <begin position="1"/>
        <end position="22"/>
    </location>
</feature>
<dbReference type="PROSITE" id="PS50294">
    <property type="entry name" value="WD_REPEATS_REGION"/>
    <property type="match status" value="5"/>
</dbReference>
<dbReference type="InterPro" id="IPR015943">
    <property type="entry name" value="WD40/YVTN_repeat-like_dom_sf"/>
</dbReference>
<evidence type="ECO:0000256" key="2">
    <source>
        <dbReference type="ARBA" id="ARBA00022737"/>
    </source>
</evidence>
<accession>A0AAV7K4F8</accession>
<evidence type="ECO:0000256" key="4">
    <source>
        <dbReference type="SAM" id="MobiDB-lite"/>
    </source>
</evidence>
<dbReference type="InterPro" id="IPR050995">
    <property type="entry name" value="WD-F-box_domain-protein"/>
</dbReference>
<comment type="caution">
    <text evidence="5">The sequence shown here is derived from an EMBL/GenBank/DDBJ whole genome shotgun (WGS) entry which is preliminary data.</text>
</comment>
<feature type="repeat" description="WD" evidence="3">
    <location>
        <begin position="465"/>
        <end position="506"/>
    </location>
</feature>
<evidence type="ECO:0000256" key="1">
    <source>
        <dbReference type="ARBA" id="ARBA00022574"/>
    </source>
</evidence>
<reference evidence="5 6" key="1">
    <citation type="journal article" date="2023" name="BMC Biol.">
        <title>The compact genome of the sponge Oopsacas minuta (Hexactinellida) is lacking key metazoan core genes.</title>
        <authorList>
            <person name="Santini S."/>
            <person name="Schenkelaars Q."/>
            <person name="Jourda C."/>
            <person name="Duchesne M."/>
            <person name="Belahbib H."/>
            <person name="Rocher C."/>
            <person name="Selva M."/>
            <person name="Riesgo A."/>
            <person name="Vervoort M."/>
            <person name="Leys S.P."/>
            <person name="Kodjabachian L."/>
            <person name="Le Bivic A."/>
            <person name="Borchiellini C."/>
            <person name="Claverie J.M."/>
            <person name="Renard E."/>
        </authorList>
    </citation>
    <scope>NUCLEOTIDE SEQUENCE [LARGE SCALE GENOMIC DNA]</scope>
    <source>
        <strain evidence="5">SPO-2</strain>
    </source>
</reference>
<protein>
    <recommendedName>
        <fullName evidence="7">Sperm-associated antigen 16 protein</fullName>
    </recommendedName>
</protein>
<feature type="repeat" description="WD" evidence="3">
    <location>
        <begin position="381"/>
        <end position="422"/>
    </location>
</feature>
<dbReference type="InterPro" id="IPR020472">
    <property type="entry name" value="WD40_PAC1"/>
</dbReference>
<dbReference type="InterPro" id="IPR036322">
    <property type="entry name" value="WD40_repeat_dom_sf"/>
</dbReference>
<sequence>MDSTFQELLDSMQDPEDVSGESIGDTYYVTEANIPELSDDEFSYEEIPVEHYTTSDEEEDFDRANRAILETKKHSELGELAQGRPTATLSKRPEVVEDFVKNFLVEKGMLMTLGTFQAEWHQLKQTGELDTERQPLPDCYSHNRILERKIEEQLQELGRERETGIKAGEALVRLRKERDFHRMHHNRLVQEKQRLVYELNRVKQHYSHYAPALVKLKDKYQSAIRERMLTQLERDRALSQVVSLQATLKSLHGGTGGIPTGPSTRATSRLGGDVGEIILESGTSQPLKKSKSSVTSVIKSVTDTKLRALFSTTNPFADKEIAPCGHLTKTVGFHLARKIESHSYGISDINFHPNKPVLVTASDDHTWKLWTLPELNLLMTGEGHHDWISSCRFHPSGHRLATGSGDSSVKIWDFHQGSCVQTLSEHTHGIWSISWSWGGDFLTSGSQDHHIKIWDVETATCRSTLRGHSDAVTCVQFLPYSQLLVSSSADKRAALWDGRNGLCVQTYTGHSHSVNWCCTDFKGVQLASCDAFGQVNLWDLRQHMFTESVDLGPHMANRVEFDTGGACLGVAMGNGVIKMYNLAQQTLSELNEHEESVQCLAFQHDGEYIVSGCSEGCLYLWS</sequence>
<dbReference type="PANTHER" id="PTHR14604:SF3">
    <property type="entry name" value="SPERM-ASSOCIATED ANTIGEN 16 PROTEIN"/>
    <property type="match status" value="1"/>
</dbReference>
<dbReference type="SUPFAM" id="SSF50978">
    <property type="entry name" value="WD40 repeat-like"/>
    <property type="match status" value="1"/>
</dbReference>
<dbReference type="AlphaFoldDB" id="A0AAV7K4F8"/>
<dbReference type="PROSITE" id="PS00678">
    <property type="entry name" value="WD_REPEATS_1"/>
    <property type="match status" value="1"/>
</dbReference>
<name>A0AAV7K4F8_9METZ</name>
<dbReference type="PANTHER" id="PTHR14604">
    <property type="entry name" value="WD40 REPEAT PF20"/>
    <property type="match status" value="1"/>
</dbReference>
<keyword evidence="2" id="KW-0677">Repeat</keyword>
<evidence type="ECO:0000313" key="6">
    <source>
        <dbReference type="Proteomes" id="UP001165289"/>
    </source>
</evidence>
<evidence type="ECO:0000256" key="3">
    <source>
        <dbReference type="PROSITE-ProRule" id="PRU00221"/>
    </source>
</evidence>
<keyword evidence="1 3" id="KW-0853">WD repeat</keyword>
<gene>
    <name evidence="5" type="ORF">LOD99_2083</name>
</gene>
<dbReference type="InterPro" id="IPR001680">
    <property type="entry name" value="WD40_rpt"/>
</dbReference>
<dbReference type="InterPro" id="IPR019775">
    <property type="entry name" value="WD40_repeat_CS"/>
</dbReference>
<dbReference type="PRINTS" id="PR00320">
    <property type="entry name" value="GPROTEINBRPT"/>
</dbReference>
<dbReference type="Gene3D" id="2.130.10.10">
    <property type="entry name" value="YVTN repeat-like/Quinoprotein amine dehydrogenase"/>
    <property type="match status" value="2"/>
</dbReference>
<dbReference type="EMBL" id="JAKMXF010000188">
    <property type="protein sequence ID" value="KAI6655584.1"/>
    <property type="molecule type" value="Genomic_DNA"/>
</dbReference>
<dbReference type="Pfam" id="PF00400">
    <property type="entry name" value="WD40"/>
    <property type="match status" value="6"/>
</dbReference>
<feature type="repeat" description="WD" evidence="3">
    <location>
        <begin position="423"/>
        <end position="464"/>
    </location>
</feature>
<dbReference type="Proteomes" id="UP001165289">
    <property type="component" value="Unassembled WGS sequence"/>
</dbReference>